<dbReference type="RefSeq" id="WP_202689753.1">
    <property type="nucleotide sequence ID" value="NZ_JAESVN010000008.1"/>
</dbReference>
<dbReference type="Gene3D" id="3.30.450.20">
    <property type="entry name" value="PAS domain"/>
    <property type="match status" value="1"/>
</dbReference>
<name>A0A8K0VFM1_9RHOB</name>
<evidence type="ECO:0000313" key="2">
    <source>
        <dbReference type="EMBL" id="MBL4918779.1"/>
    </source>
</evidence>
<dbReference type="CDD" id="cd06225">
    <property type="entry name" value="HAMP"/>
    <property type="match status" value="1"/>
</dbReference>
<dbReference type="Proteomes" id="UP000648908">
    <property type="component" value="Unassembled WGS sequence"/>
</dbReference>
<evidence type="ECO:0000313" key="3">
    <source>
        <dbReference type="Proteomes" id="UP000648908"/>
    </source>
</evidence>
<keyword evidence="1" id="KW-0812">Transmembrane</keyword>
<dbReference type="EMBL" id="JAESVN010000008">
    <property type="protein sequence ID" value="MBL4918779.1"/>
    <property type="molecule type" value="Genomic_DNA"/>
</dbReference>
<feature type="transmembrane region" description="Helical" evidence="1">
    <location>
        <begin position="6"/>
        <end position="29"/>
    </location>
</feature>
<sequence length="361" mass="38658">MTKQNTISISLATALYGFVALFFLLFGLLTGKIIYDRTEAVQHTALAEAVEVRGSHAALDFARTLNVDWQNLKNIGERLALNDPAALRAALDMTVGNGTRVSWAGYATPNGRVASSSNDVLSEADVSARPWFQRGLSGQFAGDVHEAVLLNRILGGTEEEPLRFIDLAAQVLGPDGAVAGVLGFHINFAWAEDYLTETARSLDVDLFLVDQVGNVIIATDGSATGSSSLEVFRAAAAGVAHSDSEVWPDGETYFTQVVPQVTYGDLPSFGWRLVARISPETFDAARTELRLEILIVLGAAGLFLLMLTVLFNRIFLRPVADLAANAQRIAAGADDYPMENRSSAEVATLSAALATLQGRRG</sequence>
<reference evidence="2" key="1">
    <citation type="submission" date="2021-01" db="EMBL/GenBank/DDBJ databases">
        <title>Tabrizicola alba sp. nov. a motile alkaliphilic bacterium isolated from a soda lake.</title>
        <authorList>
            <person name="Szuroczki S."/>
            <person name="Abbaszade G."/>
            <person name="Schumann P."/>
            <person name="Toth E."/>
        </authorList>
    </citation>
    <scope>NUCLEOTIDE SEQUENCE</scope>
    <source>
        <strain evidence="2">DMG-N-6</strain>
    </source>
</reference>
<organism evidence="2 3">
    <name type="scientific">Szabonella alba</name>
    <dbReference type="NCBI Taxonomy" id="2804194"/>
    <lineage>
        <taxon>Bacteria</taxon>
        <taxon>Pseudomonadati</taxon>
        <taxon>Pseudomonadota</taxon>
        <taxon>Alphaproteobacteria</taxon>
        <taxon>Rhodobacterales</taxon>
        <taxon>Paracoccaceae</taxon>
        <taxon>Szabonella</taxon>
    </lineage>
</organism>
<gene>
    <name evidence="2" type="ORF">JL811_16260</name>
</gene>
<comment type="caution">
    <text evidence="2">The sequence shown here is derived from an EMBL/GenBank/DDBJ whole genome shotgun (WGS) entry which is preliminary data.</text>
</comment>
<proteinExistence type="predicted"/>
<evidence type="ECO:0000256" key="1">
    <source>
        <dbReference type="SAM" id="Phobius"/>
    </source>
</evidence>
<protein>
    <submittedName>
        <fullName evidence="2">Cache and HAMP domain-containing protein</fullName>
    </submittedName>
</protein>
<feature type="transmembrane region" description="Helical" evidence="1">
    <location>
        <begin position="293"/>
        <end position="315"/>
    </location>
</feature>
<accession>A0A8K0VFM1</accession>
<keyword evidence="3" id="KW-1185">Reference proteome</keyword>
<keyword evidence="1" id="KW-0472">Membrane</keyword>
<dbReference type="Gene3D" id="6.10.340.10">
    <property type="match status" value="1"/>
</dbReference>
<keyword evidence="1" id="KW-1133">Transmembrane helix</keyword>
<dbReference type="AlphaFoldDB" id="A0A8K0VFM1"/>